<name>A0A7S3QIT3_9STRA</name>
<protein>
    <submittedName>
        <fullName evidence="1">Uncharacterized protein</fullName>
    </submittedName>
</protein>
<evidence type="ECO:0000313" key="1">
    <source>
        <dbReference type="EMBL" id="CAE0478578.1"/>
    </source>
</evidence>
<reference evidence="1" key="1">
    <citation type="submission" date="2021-01" db="EMBL/GenBank/DDBJ databases">
        <authorList>
            <person name="Corre E."/>
            <person name="Pelletier E."/>
            <person name="Niang G."/>
            <person name="Scheremetjew M."/>
            <person name="Finn R."/>
            <person name="Kale V."/>
            <person name="Holt S."/>
            <person name="Cochrane G."/>
            <person name="Meng A."/>
            <person name="Brown T."/>
            <person name="Cohen L."/>
        </authorList>
    </citation>
    <scope>NUCLEOTIDE SEQUENCE</scope>
    <source>
        <strain evidence="1">MM31A-1</strain>
    </source>
</reference>
<organism evidence="1">
    <name type="scientific">Chaetoceros debilis</name>
    <dbReference type="NCBI Taxonomy" id="122233"/>
    <lineage>
        <taxon>Eukaryota</taxon>
        <taxon>Sar</taxon>
        <taxon>Stramenopiles</taxon>
        <taxon>Ochrophyta</taxon>
        <taxon>Bacillariophyta</taxon>
        <taxon>Coscinodiscophyceae</taxon>
        <taxon>Chaetocerotophycidae</taxon>
        <taxon>Chaetocerotales</taxon>
        <taxon>Chaetocerotaceae</taxon>
        <taxon>Chaetoceros</taxon>
    </lineage>
</organism>
<dbReference type="EMBL" id="HBIO01030585">
    <property type="protein sequence ID" value="CAE0478578.1"/>
    <property type="molecule type" value="Transcribed_RNA"/>
</dbReference>
<accession>A0A7S3QIT3</accession>
<dbReference type="AlphaFoldDB" id="A0A7S3QIT3"/>
<sequence length="241" mass="27507">METIEILIFHEELWHLHLLKGVSASVKNLTLTIRSKHRQEHYRSDDNDDTATASSSVMIEESIVDSSNLHAISSLIFQMPKLTSLQIYMEIASKIHIRSNSIQHLKFRGGSSSLSLDECMWPSLKSMDITIEMGQIHNGSIIKKLPPFVESLTLLIKRRRRLSTEDEIESESKTIGTMLDRDDLVGPYHHQDELDSDQDEELQNLCLAIVTMPHLKELNLLPCTGVNFFHRPKSEGFMVKT</sequence>
<proteinExistence type="predicted"/>
<gene>
    <name evidence="1" type="ORF">CDEB00056_LOCUS23431</name>
</gene>